<dbReference type="AlphaFoldDB" id="A0A0F9MNA7"/>
<sequence>MNDKELADKVVALGAGYKLKADSEQYCVFADCEWCDTVPASELVLDWRVAGALMEKLESYDGFIIDQLGDDAGVCTISVNCRDTRMCFLVSRQDLVLLRISPRLAGSRCFDGEDDQGR</sequence>
<evidence type="ECO:0000313" key="1">
    <source>
        <dbReference type="EMBL" id="KKM70682.1"/>
    </source>
</evidence>
<dbReference type="EMBL" id="LAZR01009771">
    <property type="protein sequence ID" value="KKM70682.1"/>
    <property type="molecule type" value="Genomic_DNA"/>
</dbReference>
<organism evidence="1">
    <name type="scientific">marine sediment metagenome</name>
    <dbReference type="NCBI Taxonomy" id="412755"/>
    <lineage>
        <taxon>unclassified sequences</taxon>
        <taxon>metagenomes</taxon>
        <taxon>ecological metagenomes</taxon>
    </lineage>
</organism>
<protein>
    <submittedName>
        <fullName evidence="1">Uncharacterized protein</fullName>
    </submittedName>
</protein>
<name>A0A0F9MNA7_9ZZZZ</name>
<accession>A0A0F9MNA7</accession>
<reference evidence="1" key="1">
    <citation type="journal article" date="2015" name="Nature">
        <title>Complex archaea that bridge the gap between prokaryotes and eukaryotes.</title>
        <authorList>
            <person name="Spang A."/>
            <person name="Saw J.H."/>
            <person name="Jorgensen S.L."/>
            <person name="Zaremba-Niedzwiedzka K."/>
            <person name="Martijn J."/>
            <person name="Lind A.E."/>
            <person name="van Eijk R."/>
            <person name="Schleper C."/>
            <person name="Guy L."/>
            <person name="Ettema T.J."/>
        </authorList>
    </citation>
    <scope>NUCLEOTIDE SEQUENCE</scope>
</reference>
<gene>
    <name evidence="1" type="ORF">LCGC14_1438350</name>
</gene>
<comment type="caution">
    <text evidence="1">The sequence shown here is derived from an EMBL/GenBank/DDBJ whole genome shotgun (WGS) entry which is preliminary data.</text>
</comment>
<proteinExistence type="predicted"/>